<dbReference type="OrthoDB" id="9795390at2"/>
<keyword evidence="2" id="KW-0812">Transmembrane</keyword>
<dbReference type="InterPro" id="IPR004147">
    <property type="entry name" value="ABC1_dom"/>
</dbReference>
<dbReference type="Proteomes" id="UP000094463">
    <property type="component" value="Chromosome"/>
</dbReference>
<keyword evidence="4" id="KW-0503">Monooxygenase</keyword>
<dbReference type="GO" id="GO:0004497">
    <property type="term" value="F:monooxygenase activity"/>
    <property type="evidence" value="ECO:0007669"/>
    <property type="project" value="UniProtKB-KW"/>
</dbReference>
<dbReference type="InterPro" id="IPR000719">
    <property type="entry name" value="Prot_kinase_dom"/>
</dbReference>
<protein>
    <submittedName>
        <fullName evidence="4">Ubiquinone biosynthesis monooxygenase UbiB</fullName>
    </submittedName>
</protein>
<dbReference type="SUPFAM" id="SSF56112">
    <property type="entry name" value="Protein kinase-like (PK-like)"/>
    <property type="match status" value="1"/>
</dbReference>
<dbReference type="PATRIC" id="fig|632773.3.peg.1130"/>
<evidence type="ECO:0000313" key="5">
    <source>
        <dbReference type="Proteomes" id="UP000094463"/>
    </source>
</evidence>
<accession>A0A1D7QTT6</accession>
<keyword evidence="4" id="KW-0560">Oxidoreductase</keyword>
<dbReference type="CDD" id="cd05121">
    <property type="entry name" value="ABC1_ADCK3-like"/>
    <property type="match status" value="1"/>
</dbReference>
<reference evidence="4 5" key="1">
    <citation type="submission" date="2015-08" db="EMBL/GenBank/DDBJ databases">
        <title>The complete genome sequence of Bacillus beveridgei MLTeJB.</title>
        <authorList>
            <person name="Hanson T.E."/>
            <person name="Mesa C."/>
            <person name="Basesman S.M."/>
            <person name="Oremland R.S."/>
        </authorList>
    </citation>
    <scope>NUCLEOTIDE SEQUENCE [LARGE SCALE GENOMIC DNA]</scope>
    <source>
        <strain evidence="4 5">MLTeJB</strain>
    </source>
</reference>
<organism evidence="4 5">
    <name type="scientific">Salisediminibacterium beveridgei</name>
    <dbReference type="NCBI Taxonomy" id="632773"/>
    <lineage>
        <taxon>Bacteria</taxon>
        <taxon>Bacillati</taxon>
        <taxon>Bacillota</taxon>
        <taxon>Bacilli</taxon>
        <taxon>Bacillales</taxon>
        <taxon>Bacillaceae</taxon>
        <taxon>Salisediminibacterium</taxon>
    </lineage>
</organism>
<keyword evidence="2" id="KW-1133">Transmembrane helix</keyword>
<keyword evidence="2" id="KW-0472">Membrane</keyword>
<dbReference type="Pfam" id="PF03109">
    <property type="entry name" value="ABC1"/>
    <property type="match status" value="1"/>
</dbReference>
<evidence type="ECO:0000259" key="3">
    <source>
        <dbReference type="PROSITE" id="PS50011"/>
    </source>
</evidence>
<dbReference type="PROSITE" id="PS50011">
    <property type="entry name" value="PROTEIN_KINASE_DOM"/>
    <property type="match status" value="1"/>
</dbReference>
<dbReference type="GO" id="GO:0005524">
    <property type="term" value="F:ATP binding"/>
    <property type="evidence" value="ECO:0007669"/>
    <property type="project" value="InterPro"/>
</dbReference>
<feature type="transmembrane region" description="Helical" evidence="2">
    <location>
        <begin position="513"/>
        <end position="534"/>
    </location>
</feature>
<dbReference type="RefSeq" id="WP_084007236.1">
    <property type="nucleotide sequence ID" value="NZ_CP012502.1"/>
</dbReference>
<dbReference type="InterPro" id="IPR050154">
    <property type="entry name" value="UbiB_kinase"/>
</dbReference>
<comment type="similarity">
    <text evidence="1">Belongs to the protein kinase superfamily. ADCK protein kinase family.</text>
</comment>
<gene>
    <name evidence="4" type="primary">ubiB-1</name>
    <name evidence="4" type="ORF">BBEV_1064</name>
</gene>
<proteinExistence type="inferred from homology"/>
<dbReference type="PANTHER" id="PTHR10566">
    <property type="entry name" value="CHAPERONE-ACTIVITY OF BC1 COMPLEX CABC1 -RELATED"/>
    <property type="match status" value="1"/>
</dbReference>
<feature type="transmembrane region" description="Helical" evidence="2">
    <location>
        <begin position="6"/>
        <end position="26"/>
    </location>
</feature>
<dbReference type="PANTHER" id="PTHR10566:SF113">
    <property type="entry name" value="PROTEIN ACTIVITY OF BC1 COMPLEX KINASE 7, CHLOROPLASTIC"/>
    <property type="match status" value="1"/>
</dbReference>
<keyword evidence="4" id="KW-0830">Ubiquinone</keyword>
<feature type="domain" description="Protein kinase" evidence="3">
    <location>
        <begin position="118"/>
        <end position="452"/>
    </location>
</feature>
<dbReference type="Gene3D" id="1.10.510.10">
    <property type="entry name" value="Transferase(Phosphotransferase) domain 1"/>
    <property type="match status" value="1"/>
</dbReference>
<dbReference type="AlphaFoldDB" id="A0A1D7QTT6"/>
<dbReference type="KEGG" id="bbev:BBEV_1064"/>
<dbReference type="InterPro" id="IPR011009">
    <property type="entry name" value="Kinase-like_dom_sf"/>
</dbReference>
<dbReference type="EMBL" id="CP012502">
    <property type="protein sequence ID" value="AOM82433.1"/>
    <property type="molecule type" value="Genomic_DNA"/>
</dbReference>
<dbReference type="GO" id="GO:0004672">
    <property type="term" value="F:protein kinase activity"/>
    <property type="evidence" value="ECO:0007669"/>
    <property type="project" value="InterPro"/>
</dbReference>
<keyword evidence="5" id="KW-1185">Reference proteome</keyword>
<feature type="transmembrane region" description="Helical" evidence="2">
    <location>
        <begin position="485"/>
        <end position="507"/>
    </location>
</feature>
<evidence type="ECO:0000256" key="2">
    <source>
        <dbReference type="SAM" id="Phobius"/>
    </source>
</evidence>
<evidence type="ECO:0000313" key="4">
    <source>
        <dbReference type="EMBL" id="AOM82433.1"/>
    </source>
</evidence>
<name>A0A1D7QTT6_9BACI</name>
<dbReference type="STRING" id="632773.BBEV_1064"/>
<sequence length="548" mass="63921">MKNFSLYRIFVIVRMFIKFVLQLYIFGKKHKAWDASTREEWETLVAKQAIEYRERALDLEGLMIKVGQFLSTRADIMPEAFLRELQDLIDQVPPVPPEVSKAIIEKEWGQPLDYFLLDISDRPVASASIGEVYKGTLLNGQEVAIKVQRADIDKIIKSDFKAMNIVLWITRNFTRFGKEIDTKALYKEVVSVVGDELNYYKELRNAQYFQKKYNGSESIYIPQFYEEYCTRRVLVMEWIEARKVTDLVWYREHQIDPIATAEKLFLFLVDQLLDYGKFHADPHQGNIMIKSDGTLIILDFGMVGQISRNDARNVRKMIQGFVMDDYQLAIEQLEKLGFLLPHADKYKIEQKLREYIDIYLEQNINEMDQEIVQEIFEDLQEFVREQPIQLPAEFAFLGRAASIGLGVITSLNPSIDFMTLGKPVVNQWMQEKEDDEDALQIQLVKDTLKPFLSLPRHLNEFLEAPEQKRQQEEVHHWSRLEHQRFLLLTALQVIILLATIGFTAAGWFLNSTIVLSLSGIVAVLLLITLMITIFRHKRFIQSNSRFES</sequence>
<evidence type="ECO:0000256" key="1">
    <source>
        <dbReference type="ARBA" id="ARBA00009670"/>
    </source>
</evidence>